<accession>A0ACC1YBW9</accession>
<organism evidence="1 2">
    <name type="scientific">Melia azedarach</name>
    <name type="common">Chinaberry tree</name>
    <dbReference type="NCBI Taxonomy" id="155640"/>
    <lineage>
        <taxon>Eukaryota</taxon>
        <taxon>Viridiplantae</taxon>
        <taxon>Streptophyta</taxon>
        <taxon>Embryophyta</taxon>
        <taxon>Tracheophyta</taxon>
        <taxon>Spermatophyta</taxon>
        <taxon>Magnoliopsida</taxon>
        <taxon>eudicotyledons</taxon>
        <taxon>Gunneridae</taxon>
        <taxon>Pentapetalae</taxon>
        <taxon>rosids</taxon>
        <taxon>malvids</taxon>
        <taxon>Sapindales</taxon>
        <taxon>Meliaceae</taxon>
        <taxon>Melia</taxon>
    </lineage>
</organism>
<reference evidence="1 2" key="1">
    <citation type="journal article" date="2023" name="Science">
        <title>Complex scaffold remodeling in plant triterpene biosynthesis.</title>
        <authorList>
            <person name="De La Pena R."/>
            <person name="Hodgson H."/>
            <person name="Liu J.C."/>
            <person name="Stephenson M.J."/>
            <person name="Martin A.C."/>
            <person name="Owen C."/>
            <person name="Harkess A."/>
            <person name="Leebens-Mack J."/>
            <person name="Jimenez L.E."/>
            <person name="Osbourn A."/>
            <person name="Sattely E.S."/>
        </authorList>
    </citation>
    <scope>NUCLEOTIDE SEQUENCE [LARGE SCALE GENOMIC DNA]</scope>
    <source>
        <strain evidence="2">cv. JPN11</strain>
        <tissue evidence="1">Leaf</tissue>
    </source>
</reference>
<comment type="caution">
    <text evidence="1">The sequence shown here is derived from an EMBL/GenBank/DDBJ whole genome shotgun (WGS) entry which is preliminary data.</text>
</comment>
<evidence type="ECO:0000313" key="1">
    <source>
        <dbReference type="EMBL" id="KAJ4720464.1"/>
    </source>
</evidence>
<dbReference type="Proteomes" id="UP001164539">
    <property type="component" value="Chromosome 4"/>
</dbReference>
<sequence length="785" mass="83978">MASLLQILSFLSFHCLIAIASSSSNQIPKPYVVYMGSCSSNVNENGQDVEAAELADHLQLLSSIIPSGESERISLIHHYKYSFKGFSAMLTEKEASALSAGHEEIVSVFPDPMLQLHTTRSWDFLKAEAATKPEPTTSTFGSTSTHKYHNNLSTDVIVGIIDTGIWPESPSFKDHGMSEIPSRWKGICMASPDFKISNCNRKLIGARFYTIPLASSNSDTTKNSGSSRDSVGHGTHTASTAAGSQVPNASYFGLARGTARGGSPYARIASYKACSEDGCSGSAILQAIDDAIHDGVDMISISIGMSSLFQSDYLSDPIAIGAFHADQMGVMVICSAGNDGPDPSTVVNTAPWIFTVGGSSIDRDFQSTVLLGNGKVIKGSAISLSNLSRSNTYPVAFGKDIAAKFTPASEARTCRPGSLDPKKVAGKIVVCVDDDPTVPRKIKKLVVEDAKAKGLILIDEDQKGVPFDSGAFPFSEVDSVAGFKIIDYINSTKNPTATILPTVEVPRYKPAPVVAYFSSRGPGSLTENVLKPDITAPGVAILAAVVPKTTAGSVPIGKKPAGYAIKSGTSMACPHVTGAAAFIRSMRRRWTSSIIKSALMTTATMHDNMGKLMTNSTGNYANPHEMGAGEINPLKALNPGLVFQTTTKDYLRFLCYYGYSEKNIRSMSKTNFLCPKNSIDNLISNVNYPSISITNLDRHGPVRTVGRTATNVGSPNATYISRVNAPSGLAVKVFPEKLVFVKGVKRVSFRVSFYGKQASNGYNFGSITWSDNRHSVRMMFAVNVE</sequence>
<dbReference type="EMBL" id="CM051397">
    <property type="protein sequence ID" value="KAJ4720464.1"/>
    <property type="molecule type" value="Genomic_DNA"/>
</dbReference>
<proteinExistence type="predicted"/>
<name>A0ACC1YBW9_MELAZ</name>
<protein>
    <submittedName>
        <fullName evidence="1">Subtilisin-like protease</fullName>
    </submittedName>
</protein>
<gene>
    <name evidence="1" type="ORF">OWV82_008292</name>
</gene>
<evidence type="ECO:0000313" key="2">
    <source>
        <dbReference type="Proteomes" id="UP001164539"/>
    </source>
</evidence>
<keyword evidence="2" id="KW-1185">Reference proteome</keyword>